<dbReference type="SMART" id="SM00369">
    <property type="entry name" value="LRR_TYP"/>
    <property type="match status" value="3"/>
</dbReference>
<dbReference type="AlphaFoldDB" id="A0A068V6Z4"/>
<proteinExistence type="predicted"/>
<dbReference type="InterPro" id="IPR056789">
    <property type="entry name" value="LRR_R13L1-DRL21"/>
</dbReference>
<dbReference type="InterPro" id="IPR032675">
    <property type="entry name" value="LRR_dom_sf"/>
</dbReference>
<feature type="domain" description="R13L1/DRL21-like LRR repeat region" evidence="3">
    <location>
        <begin position="197"/>
        <end position="321"/>
    </location>
</feature>
<dbReference type="PANTHER" id="PTHR47186">
    <property type="entry name" value="LEUCINE-RICH REPEAT-CONTAINING PROTEIN 57"/>
    <property type="match status" value="1"/>
</dbReference>
<evidence type="ECO:0000259" key="3">
    <source>
        <dbReference type="Pfam" id="PF25019"/>
    </source>
</evidence>
<evidence type="ECO:0000256" key="1">
    <source>
        <dbReference type="ARBA" id="ARBA00022614"/>
    </source>
</evidence>
<name>A0A068V6Z4_COFCA</name>
<dbReference type="Pfam" id="PF25019">
    <property type="entry name" value="LRR_R13L1-DRL21"/>
    <property type="match status" value="1"/>
</dbReference>
<evidence type="ECO:0000256" key="2">
    <source>
        <dbReference type="ARBA" id="ARBA00022737"/>
    </source>
</evidence>
<dbReference type="OMA" id="RACYLEV"/>
<dbReference type="InParanoid" id="A0A068V6Z4"/>
<dbReference type="Gene3D" id="3.80.10.10">
    <property type="entry name" value="Ribonuclease Inhibitor"/>
    <property type="match status" value="3"/>
</dbReference>
<dbReference type="Gramene" id="CDP16446">
    <property type="protein sequence ID" value="CDP16446"/>
    <property type="gene ID" value="GSCOC_T00018357001"/>
</dbReference>
<dbReference type="PANTHER" id="PTHR47186:SF18">
    <property type="entry name" value="RX N-TERMINAL DOMAIN-CONTAINING PROTEIN"/>
    <property type="match status" value="1"/>
</dbReference>
<evidence type="ECO:0000313" key="4">
    <source>
        <dbReference type="EMBL" id="CDP16446.1"/>
    </source>
</evidence>
<protein>
    <recommendedName>
        <fullName evidence="3">R13L1/DRL21-like LRR repeat region domain-containing protein</fullName>
    </recommendedName>
</protein>
<keyword evidence="5" id="KW-1185">Reference proteome</keyword>
<dbReference type="FunCoup" id="A0A068V6Z4">
    <property type="interactions" value="394"/>
</dbReference>
<gene>
    <name evidence="4" type="ORF">GSCOC_T00018357001</name>
</gene>
<dbReference type="EMBL" id="HG739210">
    <property type="protein sequence ID" value="CDP16446.1"/>
    <property type="molecule type" value="Genomic_DNA"/>
</dbReference>
<organism evidence="4 5">
    <name type="scientific">Coffea canephora</name>
    <name type="common">Robusta coffee</name>
    <dbReference type="NCBI Taxonomy" id="49390"/>
    <lineage>
        <taxon>Eukaryota</taxon>
        <taxon>Viridiplantae</taxon>
        <taxon>Streptophyta</taxon>
        <taxon>Embryophyta</taxon>
        <taxon>Tracheophyta</taxon>
        <taxon>Spermatophyta</taxon>
        <taxon>Magnoliopsida</taxon>
        <taxon>eudicotyledons</taxon>
        <taxon>Gunneridae</taxon>
        <taxon>Pentapetalae</taxon>
        <taxon>asterids</taxon>
        <taxon>lamiids</taxon>
        <taxon>Gentianales</taxon>
        <taxon>Rubiaceae</taxon>
        <taxon>Ixoroideae</taxon>
        <taxon>Gardenieae complex</taxon>
        <taxon>Bertiereae - Coffeeae clade</taxon>
        <taxon>Coffeeae</taxon>
        <taxon>Coffea</taxon>
    </lineage>
</organism>
<keyword evidence="2" id="KW-0677">Repeat</keyword>
<sequence length="846" mass="95692">MHDLVNDLARTVSRRYCSRLEDNDLEHGKIGSISYFSYHPSFYDTFNKFELLRETKNLRTFLPLSKLRGGKELSRKFLHEMLPKFRSLRFLSLLLYEIHKLPDSISDLKHLRFLNLSSTLLETLPECICTLYNLQTLLLSDCKKLEELPVSLAKLTNLSYLDISGTPLKKMPLYMGRLRNLRVLTNFIVGKDSGSMIEELGKFPKLRGRLFISKLENVCSGRDASMANLKGKEHLDELTLEWKGAINDSQAVRDVLDNLQPHSRIKHLKIIGYGGTTFPDWLGNSWLSHLESLSLSNCENCFSLPALGQLESLQSLEIVGMSYIFDLVENFYGDVSATKPFPSLKKLRIEKLPEWERWHIPEGEVFNRLEELSIIDCPKLIGELPQQLSLLQSLEISGCDNLVCPNGRLSVFNGEIRQKFSSLWQLKISELKNLKELPLQLNQLSRLTVDDCGSLLPSHVSRLPASLTSLEYKGCCNLELESSSGEGGGALEYLTLEKCDSMLSVPAAPAPGIGNQSGMTTTTTSSSTSSVMTSLQYLYISGCDDLMSFRAPSLMRLDIRDCEKLTSLPQWMESLFPSLRVLYLSNCPEIECFPEGGLPSTLQALKIFGCKKLVSRRREWGLEKLPSLTESVISGPYDEVESFPEEDWLLPCTLQSLHLNYLQNLKVLNYSALRHLTSLQNLGFNDCPRLQSLPEEGLPASLTELRFSKCPLLKPRLEWEKGQDWPKVAYIPCWGLEKFPLTHLSIGGSFLTIMTCTPLQSLLEKGLPTSLEIFDCPLLKPKLEWEKRQDWPEITDIPAQPPSSLWIKDCTLPSREYSSLLLSASAIARRGSTYLLFMAEIKNCPY</sequence>
<accession>A0A068V6Z4</accession>
<reference evidence="5" key="1">
    <citation type="journal article" date="2014" name="Science">
        <title>The coffee genome provides insight into the convergent evolution of caffeine biosynthesis.</title>
        <authorList>
            <person name="Denoeud F."/>
            <person name="Carretero-Paulet L."/>
            <person name="Dereeper A."/>
            <person name="Droc G."/>
            <person name="Guyot R."/>
            <person name="Pietrella M."/>
            <person name="Zheng C."/>
            <person name="Alberti A."/>
            <person name="Anthony F."/>
            <person name="Aprea G."/>
            <person name="Aury J.M."/>
            <person name="Bento P."/>
            <person name="Bernard M."/>
            <person name="Bocs S."/>
            <person name="Campa C."/>
            <person name="Cenci A."/>
            <person name="Combes M.C."/>
            <person name="Crouzillat D."/>
            <person name="Da Silva C."/>
            <person name="Daddiego L."/>
            <person name="De Bellis F."/>
            <person name="Dussert S."/>
            <person name="Garsmeur O."/>
            <person name="Gayraud T."/>
            <person name="Guignon V."/>
            <person name="Jahn K."/>
            <person name="Jamilloux V."/>
            <person name="Joet T."/>
            <person name="Labadie K."/>
            <person name="Lan T."/>
            <person name="Leclercq J."/>
            <person name="Lepelley M."/>
            <person name="Leroy T."/>
            <person name="Li L.T."/>
            <person name="Librado P."/>
            <person name="Lopez L."/>
            <person name="Munoz A."/>
            <person name="Noel B."/>
            <person name="Pallavicini A."/>
            <person name="Perrotta G."/>
            <person name="Poncet V."/>
            <person name="Pot D."/>
            <person name="Priyono X."/>
            <person name="Rigoreau M."/>
            <person name="Rouard M."/>
            <person name="Rozas J."/>
            <person name="Tranchant-Dubreuil C."/>
            <person name="VanBuren R."/>
            <person name="Zhang Q."/>
            <person name="Andrade A.C."/>
            <person name="Argout X."/>
            <person name="Bertrand B."/>
            <person name="de Kochko A."/>
            <person name="Graziosi G."/>
            <person name="Henry R.J."/>
            <person name="Jayarama X."/>
            <person name="Ming R."/>
            <person name="Nagai C."/>
            <person name="Rounsley S."/>
            <person name="Sankoff D."/>
            <person name="Giuliano G."/>
            <person name="Albert V.A."/>
            <person name="Wincker P."/>
            <person name="Lashermes P."/>
        </authorList>
    </citation>
    <scope>NUCLEOTIDE SEQUENCE [LARGE SCALE GENOMIC DNA]</scope>
    <source>
        <strain evidence="5">cv. DH200-94</strain>
    </source>
</reference>
<evidence type="ECO:0000313" key="5">
    <source>
        <dbReference type="Proteomes" id="UP000295252"/>
    </source>
</evidence>
<dbReference type="SUPFAM" id="SSF52058">
    <property type="entry name" value="L domain-like"/>
    <property type="match status" value="2"/>
</dbReference>
<dbReference type="Proteomes" id="UP000295252">
    <property type="component" value="Chromosome IV"/>
</dbReference>
<dbReference type="OrthoDB" id="1896560at2759"/>
<keyword evidence="1" id="KW-0433">Leucine-rich repeat</keyword>
<dbReference type="InterPro" id="IPR003591">
    <property type="entry name" value="Leu-rich_rpt_typical-subtyp"/>
</dbReference>
<dbReference type="PhylomeDB" id="A0A068V6Z4"/>